<evidence type="ECO:0000256" key="1">
    <source>
        <dbReference type="SAM" id="MobiDB-lite"/>
    </source>
</evidence>
<proteinExistence type="predicted"/>
<reference evidence="2" key="1">
    <citation type="submission" date="2019-12" db="EMBL/GenBank/DDBJ databases">
        <title>Genome sequencing and annotation of Brassica cretica.</title>
        <authorList>
            <person name="Studholme D.J."/>
            <person name="Sarris P."/>
        </authorList>
    </citation>
    <scope>NUCLEOTIDE SEQUENCE</scope>
    <source>
        <strain evidence="2">PFS-109/04</strain>
        <tissue evidence="2">Leaf</tissue>
    </source>
</reference>
<dbReference type="EMBL" id="QGKX02001290">
    <property type="protein sequence ID" value="KAF3541079.1"/>
    <property type="molecule type" value="Genomic_DNA"/>
</dbReference>
<accession>A0A8S9QEI4</accession>
<protein>
    <submittedName>
        <fullName evidence="2">Uncharacterized protein</fullName>
    </submittedName>
</protein>
<feature type="compositionally biased region" description="Basic and acidic residues" evidence="1">
    <location>
        <begin position="1"/>
        <end position="20"/>
    </location>
</feature>
<dbReference type="AlphaFoldDB" id="A0A8S9QEI4"/>
<comment type="caution">
    <text evidence="2">The sequence shown here is derived from an EMBL/GenBank/DDBJ whole genome shotgun (WGS) entry which is preliminary data.</text>
</comment>
<evidence type="ECO:0000313" key="3">
    <source>
        <dbReference type="Proteomes" id="UP000712600"/>
    </source>
</evidence>
<organism evidence="2 3">
    <name type="scientific">Brassica cretica</name>
    <name type="common">Mustard</name>
    <dbReference type="NCBI Taxonomy" id="69181"/>
    <lineage>
        <taxon>Eukaryota</taxon>
        <taxon>Viridiplantae</taxon>
        <taxon>Streptophyta</taxon>
        <taxon>Embryophyta</taxon>
        <taxon>Tracheophyta</taxon>
        <taxon>Spermatophyta</taxon>
        <taxon>Magnoliopsida</taxon>
        <taxon>eudicotyledons</taxon>
        <taxon>Gunneridae</taxon>
        <taxon>Pentapetalae</taxon>
        <taxon>rosids</taxon>
        <taxon>malvids</taxon>
        <taxon>Brassicales</taxon>
        <taxon>Brassicaceae</taxon>
        <taxon>Brassiceae</taxon>
        <taxon>Brassica</taxon>
    </lineage>
</organism>
<feature type="region of interest" description="Disordered" evidence="1">
    <location>
        <begin position="1"/>
        <end position="35"/>
    </location>
</feature>
<gene>
    <name evidence="2" type="ORF">F2Q69_00024825</name>
</gene>
<dbReference type="Proteomes" id="UP000712600">
    <property type="component" value="Unassembled WGS sequence"/>
</dbReference>
<sequence>MKRQLVTEKNRESPRDDHRSNQSWSIEEESRGFSSRKPEMRFLMSKSACLSRDAVDRNCCQWRRLLRSVQRRYMEAFHAMRMSDRWNFGREDACRLHRPVSQFLEGVQFAFLARPDHRFHE</sequence>
<name>A0A8S9QEI4_BRACR</name>
<evidence type="ECO:0000313" key="2">
    <source>
        <dbReference type="EMBL" id="KAF3541079.1"/>
    </source>
</evidence>